<dbReference type="InterPro" id="IPR007329">
    <property type="entry name" value="FMN-bd"/>
</dbReference>
<keyword evidence="6" id="KW-1278">Translocase</keyword>
<protein>
    <recommendedName>
        <fullName evidence="6">Ion-translocating oxidoreductase complex subunit G</fullName>
        <ecNumber evidence="6">7.-.-.-</ecNumber>
    </recommendedName>
    <alternativeName>
        <fullName evidence="6">Rnf electron transport complex subunit G</fullName>
    </alternativeName>
</protein>
<dbReference type="PIRSF" id="PIRSF006091">
    <property type="entry name" value="E_trnsport_RnfG"/>
    <property type="match status" value="1"/>
</dbReference>
<organism evidence="9 10">
    <name type="scientific">Clostridium gelidum</name>
    <dbReference type="NCBI Taxonomy" id="704125"/>
    <lineage>
        <taxon>Bacteria</taxon>
        <taxon>Bacillati</taxon>
        <taxon>Bacillota</taxon>
        <taxon>Clostridia</taxon>
        <taxon>Eubacteriales</taxon>
        <taxon>Clostridiaceae</taxon>
        <taxon>Clostridium</taxon>
    </lineage>
</organism>
<feature type="transmembrane region" description="Helical" evidence="7">
    <location>
        <begin position="15"/>
        <end position="42"/>
    </location>
</feature>
<comment type="cofactor">
    <cofactor evidence="6">
        <name>FMN</name>
        <dbReference type="ChEBI" id="CHEBI:58210"/>
    </cofactor>
</comment>
<evidence type="ECO:0000259" key="8">
    <source>
        <dbReference type="SMART" id="SM00900"/>
    </source>
</evidence>
<keyword evidence="6 7" id="KW-0472">Membrane</keyword>
<feature type="modified residue" description="FMN phosphoryl threonine" evidence="6">
    <location>
        <position position="163"/>
    </location>
</feature>
<evidence type="ECO:0000256" key="4">
    <source>
        <dbReference type="ARBA" id="ARBA00022643"/>
    </source>
</evidence>
<comment type="similarity">
    <text evidence="6">Belongs to the RnfG family.</text>
</comment>
<dbReference type="Gene3D" id="3.90.1010.20">
    <property type="match status" value="1"/>
</dbReference>
<keyword evidence="6 7" id="KW-0812">Transmembrane</keyword>
<keyword evidence="10" id="KW-1185">Reference proteome</keyword>
<keyword evidence="3 6" id="KW-0285">Flavoprotein</keyword>
<gene>
    <name evidence="6 9" type="primary">rnfG</name>
    <name evidence="9" type="ORF">psyc5s11_06630</name>
</gene>
<dbReference type="EMBL" id="AP024849">
    <property type="protein sequence ID" value="BCZ44596.1"/>
    <property type="molecule type" value="Genomic_DNA"/>
</dbReference>
<dbReference type="NCBIfam" id="TIGR01947">
    <property type="entry name" value="rnfG"/>
    <property type="match status" value="1"/>
</dbReference>
<sequence>MSEVVVKKEESIYKVAINLIGACLISGVIIAIVYFITAPIAVEKNEMMKQQSMKSLVKDADTFKEVSGKEEWFTAEKDGKVIAYVIPGESKGYGGAIKMLVAVDKDGKVLDYSILTSNETPGLGSKAAEEPFKGQFKGKQAEALTVTKDASNKENIQAMTGATISSKAVTLAVKNAVEEVVQFTGGK</sequence>
<evidence type="ECO:0000256" key="2">
    <source>
        <dbReference type="ARBA" id="ARBA00022553"/>
    </source>
</evidence>
<keyword evidence="6 7" id="KW-1133">Transmembrane helix</keyword>
<evidence type="ECO:0000256" key="6">
    <source>
        <dbReference type="HAMAP-Rule" id="MF_00479"/>
    </source>
</evidence>
<dbReference type="PANTHER" id="PTHR36118">
    <property type="entry name" value="ION-TRANSLOCATING OXIDOREDUCTASE COMPLEX SUBUNIT G"/>
    <property type="match status" value="1"/>
</dbReference>
<dbReference type="HAMAP" id="MF_00479">
    <property type="entry name" value="RsxG_RnfG"/>
    <property type="match status" value="1"/>
</dbReference>
<keyword evidence="6" id="KW-1003">Cell membrane</keyword>
<evidence type="ECO:0000313" key="9">
    <source>
        <dbReference type="EMBL" id="BCZ44596.1"/>
    </source>
</evidence>
<dbReference type="SMART" id="SM00900">
    <property type="entry name" value="FMN_bind"/>
    <property type="match status" value="1"/>
</dbReference>
<comment type="subcellular location">
    <subcellularLocation>
        <location evidence="6">Cell membrane</location>
        <topology evidence="6">Single-pass membrane protein</topology>
    </subcellularLocation>
</comment>
<reference evidence="10" key="1">
    <citation type="submission" date="2021-07" db="EMBL/GenBank/DDBJ databases">
        <title>Complete genome sequencing of a Clostridium isolate.</title>
        <authorList>
            <person name="Ueki A."/>
            <person name="Tonouchi A."/>
        </authorList>
    </citation>
    <scope>NUCLEOTIDE SEQUENCE [LARGE SCALE GENOMIC DNA]</scope>
    <source>
        <strain evidence="10">C5S11</strain>
    </source>
</reference>
<keyword evidence="1 6" id="KW-0813">Transport</keyword>
<keyword evidence="2 6" id="KW-0597">Phosphoprotein</keyword>
<evidence type="ECO:0000256" key="3">
    <source>
        <dbReference type="ARBA" id="ARBA00022630"/>
    </source>
</evidence>
<keyword evidence="4 6" id="KW-0288">FMN</keyword>
<feature type="domain" description="FMN-binding" evidence="8">
    <location>
        <begin position="92"/>
        <end position="180"/>
    </location>
</feature>
<name>A0ABM7SYQ0_9CLOT</name>
<keyword evidence="5 6" id="KW-0249">Electron transport</keyword>
<dbReference type="EC" id="7.-.-.-" evidence="6"/>
<dbReference type="InterPro" id="IPR010209">
    <property type="entry name" value="Ion_transpt_RnfG/RsxG"/>
</dbReference>
<evidence type="ECO:0000256" key="7">
    <source>
        <dbReference type="SAM" id="Phobius"/>
    </source>
</evidence>
<accession>A0ABM7SYQ0</accession>
<dbReference type="RefSeq" id="WP_224036264.1">
    <property type="nucleotide sequence ID" value="NZ_AP024849.1"/>
</dbReference>
<evidence type="ECO:0000313" key="10">
    <source>
        <dbReference type="Proteomes" id="UP000824633"/>
    </source>
</evidence>
<comment type="function">
    <text evidence="6">Part of a membrane-bound complex that couples electron transfer with translocation of ions across the membrane.</text>
</comment>
<proteinExistence type="inferred from homology"/>
<evidence type="ECO:0000256" key="1">
    <source>
        <dbReference type="ARBA" id="ARBA00022448"/>
    </source>
</evidence>
<dbReference type="Proteomes" id="UP000824633">
    <property type="component" value="Chromosome"/>
</dbReference>
<evidence type="ECO:0000256" key="5">
    <source>
        <dbReference type="ARBA" id="ARBA00022982"/>
    </source>
</evidence>
<dbReference type="Pfam" id="PF04205">
    <property type="entry name" value="FMN_bind"/>
    <property type="match status" value="1"/>
</dbReference>
<comment type="subunit">
    <text evidence="6">The complex is composed of six subunits: RnfA, RnfB, RnfC, RnfD, RnfE and RnfG.</text>
</comment>
<dbReference type="PANTHER" id="PTHR36118:SF1">
    <property type="entry name" value="ION-TRANSLOCATING OXIDOREDUCTASE COMPLEX SUBUNIT G"/>
    <property type="match status" value="1"/>
</dbReference>